<dbReference type="InterPro" id="IPR000719">
    <property type="entry name" value="Prot_kinase_dom"/>
</dbReference>
<evidence type="ECO:0000256" key="4">
    <source>
        <dbReference type="ARBA" id="ARBA00022840"/>
    </source>
</evidence>
<dbReference type="GO" id="GO:0004674">
    <property type="term" value="F:protein serine/threonine kinase activity"/>
    <property type="evidence" value="ECO:0007669"/>
    <property type="project" value="InterPro"/>
</dbReference>
<keyword evidence="2 5" id="KW-0547">Nucleotide-binding</keyword>
<dbReference type="InterPro" id="IPR008271">
    <property type="entry name" value="Ser/Thr_kinase_AS"/>
</dbReference>
<sequence>MSEKRVKPYLYIFKDEIGGGGYGKVFKGHEIFGEDNEVAIKVLKPEKLDDDSLERFNREIRIHSQLNHRHIVSILDFSLDDSIGEDEEGLAYYTMPLAKENLRTALQNYRENNFGYMDDATAVYYFNQILDGVEYAHREGIIHRDLKPENILVFLEEGEELLKISDFGLGKFLDGNTNLTHTVAALGSDVYAAPEQYGNSRFVNETADIFSLGKILYELLTYSLPVSIDLDKINDSKLKYVIRKATNTNPEKRYRSISEMKERIKMVMGNPNNLKSSTSQFNHLYEQWNTIFDNHTLKEICDLLIKQNSDFILYTQHFMNMDEFDFITMSNHFSEEFCEIVENYMLLIKGEHPFSFTDKICDFIFSRLLKCIESNETIYEKTLETVLDIGYTHNRFYIAREFAKEVSKVTDESLIMIIGEVLDNNPSAGSWVKPYFSDHSICMYLQEELEKL</sequence>
<evidence type="ECO:0000256" key="2">
    <source>
        <dbReference type="ARBA" id="ARBA00022741"/>
    </source>
</evidence>
<comment type="caution">
    <text evidence="7">The sequence shown here is derived from an EMBL/GenBank/DDBJ whole genome shotgun (WGS) entry which is preliminary data.</text>
</comment>
<dbReference type="InterPro" id="IPR017441">
    <property type="entry name" value="Protein_kinase_ATP_BS"/>
</dbReference>
<dbReference type="Pfam" id="PF00069">
    <property type="entry name" value="Pkinase"/>
    <property type="match status" value="1"/>
</dbReference>
<evidence type="ECO:0000259" key="6">
    <source>
        <dbReference type="PROSITE" id="PS50011"/>
    </source>
</evidence>
<name>A0AAX6BTF9_PRIMG</name>
<accession>A0AAX6BTF9</accession>
<dbReference type="CDD" id="cd14014">
    <property type="entry name" value="STKc_PknB_like"/>
    <property type="match status" value="1"/>
</dbReference>
<keyword evidence="3" id="KW-0418">Kinase</keyword>
<dbReference type="PANTHER" id="PTHR24348">
    <property type="entry name" value="SERINE/THREONINE-PROTEIN KINASE UNC-51-RELATED"/>
    <property type="match status" value="1"/>
</dbReference>
<dbReference type="GO" id="GO:0005524">
    <property type="term" value="F:ATP binding"/>
    <property type="evidence" value="ECO:0007669"/>
    <property type="project" value="UniProtKB-UniRule"/>
</dbReference>
<evidence type="ECO:0000256" key="1">
    <source>
        <dbReference type="ARBA" id="ARBA00022679"/>
    </source>
</evidence>
<proteinExistence type="predicted"/>
<dbReference type="Proteomes" id="UP001165240">
    <property type="component" value="Unassembled WGS sequence"/>
</dbReference>
<dbReference type="GO" id="GO:0005829">
    <property type="term" value="C:cytosol"/>
    <property type="evidence" value="ECO:0007669"/>
    <property type="project" value="TreeGrafter"/>
</dbReference>
<evidence type="ECO:0000256" key="5">
    <source>
        <dbReference type="PROSITE-ProRule" id="PRU10141"/>
    </source>
</evidence>
<protein>
    <recommendedName>
        <fullName evidence="6">Protein kinase domain-containing protein</fullName>
    </recommendedName>
</protein>
<feature type="binding site" evidence="5">
    <location>
        <position position="41"/>
    </location>
    <ligand>
        <name>ATP</name>
        <dbReference type="ChEBI" id="CHEBI:30616"/>
    </ligand>
</feature>
<dbReference type="AlphaFoldDB" id="A0AAX6BTF9"/>
<dbReference type="PROSITE" id="PS00108">
    <property type="entry name" value="PROTEIN_KINASE_ST"/>
    <property type="match status" value="1"/>
</dbReference>
<dbReference type="PANTHER" id="PTHR24348:SF22">
    <property type="entry name" value="NON-SPECIFIC SERINE_THREONINE PROTEIN KINASE"/>
    <property type="match status" value="1"/>
</dbReference>
<gene>
    <name evidence="7" type="ORF">ShirakiTB12_54180</name>
</gene>
<organism evidence="7 8">
    <name type="scientific">Priestia megaterium</name>
    <name type="common">Bacillus megaterium</name>
    <dbReference type="NCBI Taxonomy" id="1404"/>
    <lineage>
        <taxon>Bacteria</taxon>
        <taxon>Bacillati</taxon>
        <taxon>Bacillota</taxon>
        <taxon>Bacilli</taxon>
        <taxon>Bacillales</taxon>
        <taxon>Bacillaceae</taxon>
        <taxon>Priestia</taxon>
    </lineage>
</organism>
<dbReference type="SUPFAM" id="SSF56112">
    <property type="entry name" value="Protein kinase-like (PK-like)"/>
    <property type="match status" value="1"/>
</dbReference>
<keyword evidence="4 5" id="KW-0067">ATP-binding</keyword>
<dbReference type="EMBL" id="BSYK01000004">
    <property type="protein sequence ID" value="GMG76949.1"/>
    <property type="molecule type" value="Genomic_DNA"/>
</dbReference>
<dbReference type="GO" id="GO:0000407">
    <property type="term" value="C:phagophore assembly site"/>
    <property type="evidence" value="ECO:0007669"/>
    <property type="project" value="TreeGrafter"/>
</dbReference>
<dbReference type="InterPro" id="IPR011009">
    <property type="entry name" value="Kinase-like_dom_sf"/>
</dbReference>
<dbReference type="Gene3D" id="1.10.510.10">
    <property type="entry name" value="Transferase(Phosphotransferase) domain 1"/>
    <property type="match status" value="1"/>
</dbReference>
<dbReference type="SMART" id="SM00220">
    <property type="entry name" value="S_TKc"/>
    <property type="match status" value="1"/>
</dbReference>
<dbReference type="GO" id="GO:0016020">
    <property type="term" value="C:membrane"/>
    <property type="evidence" value="ECO:0007669"/>
    <property type="project" value="TreeGrafter"/>
</dbReference>
<dbReference type="PROSITE" id="PS50011">
    <property type="entry name" value="PROTEIN_KINASE_DOM"/>
    <property type="match status" value="1"/>
</dbReference>
<evidence type="ECO:0000313" key="7">
    <source>
        <dbReference type="EMBL" id="GMG76949.1"/>
    </source>
</evidence>
<keyword evidence="1" id="KW-0808">Transferase</keyword>
<evidence type="ECO:0000256" key="3">
    <source>
        <dbReference type="ARBA" id="ARBA00022777"/>
    </source>
</evidence>
<dbReference type="PROSITE" id="PS00107">
    <property type="entry name" value="PROTEIN_KINASE_ATP"/>
    <property type="match status" value="1"/>
</dbReference>
<evidence type="ECO:0000313" key="8">
    <source>
        <dbReference type="Proteomes" id="UP001165240"/>
    </source>
</evidence>
<dbReference type="InterPro" id="IPR045269">
    <property type="entry name" value="Atg1-like"/>
</dbReference>
<feature type="domain" description="Protein kinase" evidence="6">
    <location>
        <begin position="11"/>
        <end position="286"/>
    </location>
</feature>
<reference evidence="7" key="1">
    <citation type="journal article" date="2024" name="Appl Microbiol">
        <title>Effect of kuratsuki Bacillus and Priestia on Taste of Sake.</title>
        <authorList>
            <person name="Kobayashi K."/>
            <person name="Nishida H."/>
        </authorList>
    </citation>
    <scope>NUCLEOTIDE SEQUENCE</scope>
    <source>
        <strain evidence="7">B-12</strain>
    </source>
</reference>
<dbReference type="RefSeq" id="WP_310876679.1">
    <property type="nucleotide sequence ID" value="NZ_BSYK01000004.1"/>
</dbReference>
<dbReference type="GO" id="GO:0005776">
    <property type="term" value="C:autophagosome"/>
    <property type="evidence" value="ECO:0007669"/>
    <property type="project" value="TreeGrafter"/>
</dbReference>